<keyword evidence="2" id="KW-1185">Reference proteome</keyword>
<dbReference type="AlphaFoldDB" id="A0A8S3YQN5"/>
<organism evidence="1 2">
    <name type="scientific">Candidula unifasciata</name>
    <dbReference type="NCBI Taxonomy" id="100452"/>
    <lineage>
        <taxon>Eukaryota</taxon>
        <taxon>Metazoa</taxon>
        <taxon>Spiralia</taxon>
        <taxon>Lophotrochozoa</taxon>
        <taxon>Mollusca</taxon>
        <taxon>Gastropoda</taxon>
        <taxon>Heterobranchia</taxon>
        <taxon>Euthyneura</taxon>
        <taxon>Panpulmonata</taxon>
        <taxon>Eupulmonata</taxon>
        <taxon>Stylommatophora</taxon>
        <taxon>Helicina</taxon>
        <taxon>Helicoidea</taxon>
        <taxon>Geomitridae</taxon>
        <taxon>Candidula</taxon>
    </lineage>
</organism>
<name>A0A8S3YQN5_9EUPU</name>
<evidence type="ECO:0000313" key="1">
    <source>
        <dbReference type="EMBL" id="CAG5119083.1"/>
    </source>
</evidence>
<dbReference type="EMBL" id="CAJHNH020000653">
    <property type="protein sequence ID" value="CAG5119083.1"/>
    <property type="molecule type" value="Genomic_DNA"/>
</dbReference>
<evidence type="ECO:0000313" key="2">
    <source>
        <dbReference type="Proteomes" id="UP000678393"/>
    </source>
</evidence>
<gene>
    <name evidence="1" type="ORF">CUNI_LOCUS4641</name>
</gene>
<protein>
    <submittedName>
        <fullName evidence="1">Uncharacterized protein</fullName>
    </submittedName>
</protein>
<proteinExistence type="predicted"/>
<dbReference type="OrthoDB" id="6119958at2759"/>
<accession>A0A8S3YQN5</accession>
<sequence>MEEPKQASERPEATDTKLRTAYYHLFHEMQFRCTKNALMNYQQAEIYQDKGDTWKAVTSFFTAASASGILASIIQKGQILANKVGVAGLLGLPVFGAMQLLGSSTSEFVPSYLERARKHAIAAAGWMQIADTAKAMQVRLKIDPNYDLEKVSKQYDEMLQRKEMVSKEVLIPRETHSNFHSDTEKVYLAMTKRNNIYQEFLKLEAKQKSSAAQITNADDIYV</sequence>
<reference evidence="1" key="1">
    <citation type="submission" date="2021-04" db="EMBL/GenBank/DDBJ databases">
        <authorList>
            <consortium name="Molecular Ecology Group"/>
        </authorList>
    </citation>
    <scope>NUCLEOTIDE SEQUENCE</scope>
</reference>
<comment type="caution">
    <text evidence="1">The sequence shown here is derived from an EMBL/GenBank/DDBJ whole genome shotgun (WGS) entry which is preliminary data.</text>
</comment>
<dbReference type="Proteomes" id="UP000678393">
    <property type="component" value="Unassembled WGS sequence"/>
</dbReference>